<evidence type="ECO:0000313" key="7">
    <source>
        <dbReference type="Proteomes" id="UP000581769"/>
    </source>
</evidence>
<dbReference type="GO" id="GO:0032993">
    <property type="term" value="C:protein-DNA complex"/>
    <property type="evidence" value="ECO:0007669"/>
    <property type="project" value="TreeGrafter"/>
</dbReference>
<dbReference type="PANTHER" id="PTHR30346:SF28">
    <property type="entry name" value="HTH-TYPE TRANSCRIPTIONAL REGULATOR CYNR"/>
    <property type="match status" value="1"/>
</dbReference>
<evidence type="ECO:0000259" key="5">
    <source>
        <dbReference type="PROSITE" id="PS50931"/>
    </source>
</evidence>
<dbReference type="PANTHER" id="PTHR30346">
    <property type="entry name" value="TRANSCRIPTIONAL DUAL REGULATOR HCAR-RELATED"/>
    <property type="match status" value="1"/>
</dbReference>
<dbReference type="CDD" id="cd08414">
    <property type="entry name" value="PBP2_LTTR_aromatics_like"/>
    <property type="match status" value="1"/>
</dbReference>
<dbReference type="Pfam" id="PF03466">
    <property type="entry name" value="LysR_substrate"/>
    <property type="match status" value="1"/>
</dbReference>
<dbReference type="RefSeq" id="WP_184783830.1">
    <property type="nucleotide sequence ID" value="NZ_JACHMG010000001.1"/>
</dbReference>
<sequence>MELRQLRYFTAIFEQRSISRAAEHLRISQPALTRQLHQLERHLRADLFERVPSGVSPTSSAIALYEHARLMLRLAEATGEVARSAGPAKEIVRIGLPPGAPTNWLSRVVHAVRDQVPSAAADFTDASSTDQLRMLREGHLDLGLVHQRPVAPLTARLLYEQPFGVAVVPGHALAGQDQCRLADLDGLRILAHSREQVTTEHDRVLRAAEAADVHPDWVFAWFTENALACLMATDASAALLTRRSAQRLLPEWRWIPLTEPEFTLPTWLACQPQTRAIVAEVAEVFTTTSAEEPPA</sequence>
<dbReference type="SUPFAM" id="SSF46785">
    <property type="entry name" value="Winged helix' DNA-binding domain"/>
    <property type="match status" value="1"/>
</dbReference>
<dbReference type="InterPro" id="IPR005119">
    <property type="entry name" value="LysR_subst-bd"/>
</dbReference>
<comment type="caution">
    <text evidence="6">The sequence shown here is derived from an EMBL/GenBank/DDBJ whole genome shotgun (WGS) entry which is preliminary data.</text>
</comment>
<evidence type="ECO:0000256" key="4">
    <source>
        <dbReference type="ARBA" id="ARBA00023163"/>
    </source>
</evidence>
<dbReference type="GO" id="GO:0003677">
    <property type="term" value="F:DNA binding"/>
    <property type="evidence" value="ECO:0007669"/>
    <property type="project" value="UniProtKB-KW"/>
</dbReference>
<dbReference type="SUPFAM" id="SSF53850">
    <property type="entry name" value="Periplasmic binding protein-like II"/>
    <property type="match status" value="1"/>
</dbReference>
<dbReference type="Gene3D" id="1.10.10.10">
    <property type="entry name" value="Winged helix-like DNA-binding domain superfamily/Winged helix DNA-binding domain"/>
    <property type="match status" value="1"/>
</dbReference>
<organism evidence="6 7">
    <name type="scientific">Amycolatopsis jiangsuensis</name>
    <dbReference type="NCBI Taxonomy" id="1181879"/>
    <lineage>
        <taxon>Bacteria</taxon>
        <taxon>Bacillati</taxon>
        <taxon>Actinomycetota</taxon>
        <taxon>Actinomycetes</taxon>
        <taxon>Pseudonocardiales</taxon>
        <taxon>Pseudonocardiaceae</taxon>
        <taxon>Amycolatopsis</taxon>
    </lineage>
</organism>
<keyword evidence="4" id="KW-0804">Transcription</keyword>
<comment type="similarity">
    <text evidence="1">Belongs to the LysR transcriptional regulatory family.</text>
</comment>
<keyword evidence="7" id="KW-1185">Reference proteome</keyword>
<accession>A0A840J2K2</accession>
<evidence type="ECO:0000313" key="6">
    <source>
        <dbReference type="EMBL" id="MBB4689266.1"/>
    </source>
</evidence>
<dbReference type="PRINTS" id="PR00039">
    <property type="entry name" value="HTHLYSR"/>
</dbReference>
<evidence type="ECO:0000256" key="1">
    <source>
        <dbReference type="ARBA" id="ARBA00009437"/>
    </source>
</evidence>
<dbReference type="AlphaFoldDB" id="A0A840J2K2"/>
<feature type="domain" description="HTH lysR-type" evidence="5">
    <location>
        <begin position="1"/>
        <end position="58"/>
    </location>
</feature>
<keyword evidence="3 6" id="KW-0238">DNA-binding</keyword>
<protein>
    <submittedName>
        <fullName evidence="6">DNA-binding transcriptional LysR family regulator</fullName>
    </submittedName>
</protein>
<dbReference type="PROSITE" id="PS50931">
    <property type="entry name" value="HTH_LYSR"/>
    <property type="match status" value="1"/>
</dbReference>
<dbReference type="InterPro" id="IPR036390">
    <property type="entry name" value="WH_DNA-bd_sf"/>
</dbReference>
<evidence type="ECO:0000256" key="3">
    <source>
        <dbReference type="ARBA" id="ARBA00023125"/>
    </source>
</evidence>
<dbReference type="InterPro" id="IPR036388">
    <property type="entry name" value="WH-like_DNA-bd_sf"/>
</dbReference>
<dbReference type="Pfam" id="PF00126">
    <property type="entry name" value="HTH_1"/>
    <property type="match status" value="1"/>
</dbReference>
<dbReference type="GO" id="GO:0003700">
    <property type="term" value="F:DNA-binding transcription factor activity"/>
    <property type="evidence" value="ECO:0007669"/>
    <property type="project" value="InterPro"/>
</dbReference>
<dbReference type="FunFam" id="1.10.10.10:FF:000001">
    <property type="entry name" value="LysR family transcriptional regulator"/>
    <property type="match status" value="1"/>
</dbReference>
<dbReference type="EMBL" id="JACHMG010000001">
    <property type="protein sequence ID" value="MBB4689266.1"/>
    <property type="molecule type" value="Genomic_DNA"/>
</dbReference>
<name>A0A840J2K2_9PSEU</name>
<reference evidence="6 7" key="1">
    <citation type="submission" date="2020-08" db="EMBL/GenBank/DDBJ databases">
        <title>Sequencing the genomes of 1000 actinobacteria strains.</title>
        <authorList>
            <person name="Klenk H.-P."/>
        </authorList>
    </citation>
    <scope>NUCLEOTIDE SEQUENCE [LARGE SCALE GENOMIC DNA]</scope>
    <source>
        <strain evidence="6 7">DSM 45859</strain>
    </source>
</reference>
<dbReference type="InterPro" id="IPR000847">
    <property type="entry name" value="LysR_HTH_N"/>
</dbReference>
<dbReference type="Proteomes" id="UP000581769">
    <property type="component" value="Unassembled WGS sequence"/>
</dbReference>
<dbReference type="Gene3D" id="3.40.190.10">
    <property type="entry name" value="Periplasmic binding protein-like II"/>
    <property type="match status" value="2"/>
</dbReference>
<proteinExistence type="inferred from homology"/>
<keyword evidence="2" id="KW-0805">Transcription regulation</keyword>
<evidence type="ECO:0000256" key="2">
    <source>
        <dbReference type="ARBA" id="ARBA00023015"/>
    </source>
</evidence>
<gene>
    <name evidence="6" type="ORF">BJY18_006751</name>
</gene>